<protein>
    <submittedName>
        <fullName evidence="2">Uncharacterized protein</fullName>
    </submittedName>
</protein>
<organism evidence="2 3">
    <name type="scientific">Bacillus mycoides</name>
    <dbReference type="NCBI Taxonomy" id="1405"/>
    <lineage>
        <taxon>Bacteria</taxon>
        <taxon>Bacillati</taxon>
        <taxon>Bacillota</taxon>
        <taxon>Bacilli</taxon>
        <taxon>Bacillales</taxon>
        <taxon>Bacillaceae</taxon>
        <taxon>Bacillus</taxon>
        <taxon>Bacillus cereus group</taxon>
    </lineage>
</organism>
<feature type="region of interest" description="Disordered" evidence="1">
    <location>
        <begin position="1"/>
        <end position="31"/>
    </location>
</feature>
<evidence type="ECO:0000313" key="2">
    <source>
        <dbReference type="EMBL" id="VXB27391.1"/>
    </source>
</evidence>
<proteinExistence type="predicted"/>
<evidence type="ECO:0000313" key="3">
    <source>
        <dbReference type="Proteomes" id="UP000437562"/>
    </source>
</evidence>
<evidence type="ECO:0000256" key="1">
    <source>
        <dbReference type="SAM" id="MobiDB-lite"/>
    </source>
</evidence>
<gene>
    <name evidence="2" type="ORF">BACI71_110068</name>
</gene>
<name>A0A653PC54_BACMY</name>
<accession>A0A653PC54</accession>
<dbReference type="AlphaFoldDB" id="A0A653PC54"/>
<dbReference type="Proteomes" id="UP000437562">
    <property type="component" value="Unassembled WGS sequence"/>
</dbReference>
<reference evidence="2 3" key="1">
    <citation type="submission" date="2019-10" db="EMBL/GenBank/DDBJ databases">
        <authorList>
            <person name="Karimi E."/>
        </authorList>
    </citation>
    <scope>NUCLEOTIDE SEQUENCE [LARGE SCALE GENOMIC DNA]</scope>
    <source>
        <strain evidence="2">Bacillus sp. 71</strain>
    </source>
</reference>
<sequence>MRAVRPLPQNSAKVKKLGGDWAAHKNPIGEG</sequence>
<dbReference type="EMBL" id="CABWMC010000003">
    <property type="protein sequence ID" value="VXB27391.1"/>
    <property type="molecule type" value="Genomic_DNA"/>
</dbReference>